<feature type="compositionally biased region" description="Polar residues" evidence="1">
    <location>
        <begin position="453"/>
        <end position="463"/>
    </location>
</feature>
<feature type="region of interest" description="Disordered" evidence="1">
    <location>
        <begin position="438"/>
        <end position="464"/>
    </location>
</feature>
<dbReference type="NCBIfam" id="NF047446">
    <property type="entry name" value="barrel_OmpL47"/>
    <property type="match status" value="4"/>
</dbReference>
<feature type="compositionally biased region" description="Low complexity" evidence="1">
    <location>
        <begin position="271"/>
        <end position="288"/>
    </location>
</feature>
<feature type="region of interest" description="Disordered" evidence="1">
    <location>
        <begin position="1398"/>
        <end position="1436"/>
    </location>
</feature>
<dbReference type="NCBIfam" id="NF038114">
    <property type="entry name" value="rightmost"/>
    <property type="match status" value="1"/>
</dbReference>
<evidence type="ECO:0008006" key="4">
    <source>
        <dbReference type="Google" id="ProtNLM"/>
    </source>
</evidence>
<evidence type="ECO:0000256" key="1">
    <source>
        <dbReference type="SAM" id="MobiDB-lite"/>
    </source>
</evidence>
<protein>
    <recommendedName>
        <fullName evidence="4">Ig-like domain-containing protein</fullName>
    </recommendedName>
</protein>
<dbReference type="Proteomes" id="UP000582231">
    <property type="component" value="Unassembled WGS sequence"/>
</dbReference>
<sequence length="1883" mass="189408">MMMSSTTWTRRAAWPTSLLLVLGSLLALGATRSPASASSVSAAVFTGGSGTTSVNGTLYARQGGALTLTVTTSSDTKCVTVSGALSGMQVSDTARSSWTFAFAAGSGDGSRAVTAAASPGFNTPRTNCTGASNSTQASYVVDNTGPTATPALTPVPNGAGWNATNTTVRWTVADAVGGVGVADANPFPDQTVTQNGVTTVSVAASTDRLGNQGSPASVDVRVDKARPTITGTETRNANGTSTVTFTCSDTSPGGATASGVASCVADGTSPASSSRTVTSGTTVTGTATDNAGNSATASVTTAPADATAPTITAAVAPAPNAAGWNRSDATVTFTCADEAGGSGVASCLADGTSPASASRTITTETAGTLVSGTGTDNAGNKATTATTVKLDRTAPSITASTDRAPNAAGWYDHDVTVSFQCADALSGVQSCPAAPTLGEGADQSAGGSATDRAGNTASAQQSGIDVDTTAPVLTGSFPAGWHTGDVTVTWTCTDALSGVAGQPASSTVGGEGANLSATASCTDRAGNTTTRTVDGIQIDRTAPVTGLSGVSNSWTNGSVTVTLAPTDGLSGVAATYYAVDGGDLRSGTSLTLTDEGAHTLTYFSTDRAGNGEQLQSVVVRIDRTAPTIAHLFTPLSYTDGAWTNHDVTVSFDCADQGGSGVASCSAPVTVSEEGEAQQVVGTVTDHAGGSATDTAVVSIDRTDPTITASEDRPADHGAWYDADVTVTFACADALSGVASCPAPKVLHEGADQAAGGSAHDNAGNSASDEVTGINVDETAPVLTGSFPGGWHTGDVTVTWTCTDELSGIPDQPADSTVTGEGGNLGATTTCTDRAGNSTTESVSSIRIDRTAPTTSATVSGDLHQGWYQAGVDVALSASDNLSGVDATYYSLEGGDARPYLAPVSVADDGTHTLRYWSVDAAGNVEPRAGNTITLRIDQTPPTLTGAATTAPNDDGWYGGDVTVAWSCSDATSGIDGTCPADSTVGGEGANLGASASVSDHAGNSTGRTVDGIRIDRTAPTTTADVAAAPDSGWYAAPVEVTLHGSDNLSGVSVTRYSVDGGEPQRYDGAFTVSTDGPHEVTFWSRDAAGNVETAGAPLTFRIDRTAPVTTVINPISPDTGWFVTSGIPFAFDASDAQSGVAATYYTIDDGAPQEYGEPFTADLSTGRHTVGYWSVDVAGNAEQVRTFPLAIDTVAPTITGSQSPAANGNGWNNGDVDVTFHCTDADSGIDGVAGCAGDTTLVNEGAHQVVHGDAVDVAGNRSSTDYGPVRIDRTAPTLQGVLPAGARDGWYRGDVAVQWVGDDALSGIDPAIKPASSTVTGEGADLTAGPVTIDDRAGNESAPATAHVKIDRTAPTINGAPTSQPNAAGWYNSQVIVDFSCTDALSGVATCPTSKAIRTDGANQSVTSDPASDVAGNERSGKTVGDIDVDGTAPATTANNQCTKVNGWCTGATANVVLTATDQPGLSGVREIRYQVNGGTTQVANGATKTVTVPLDGSGAATLTYWAVDYADNREPANSVALTWDNIAPTVTHTVTPKPNSADWNNADVTVHFDAKDDDAGSGVKAGSVTPDVVVGTETAGRDITGTAEDVAGNKGSDKVTVKLDKTAPVITGAIVDGTLGTNGWYTSPVTVRFTCSDALSGIATCPDPVVLATNGASNSATRTATDNAGNTASATVSGIRIDQERPRLTTADVNVAGATYTLGAVPSASCSATDAVSGIDSCRVSVTGGNANGVGGFAYTAVATDRAGNTTTVTGVYTVKYRFDGFLQPINDTAHQVGVATSTFKAGSTVPAKLQLKRDDGAVVQSPTAPVWLTPVKGSATSAAVDETVYTASADSGSTFRYDATAQQYLYNWKSTSAGGNYWRIGVRLDDGQTYYVNIGLR</sequence>
<feature type="compositionally biased region" description="Polar residues" evidence="1">
    <location>
        <begin position="825"/>
        <end position="841"/>
    </location>
</feature>
<organism evidence="2 3">
    <name type="scientific">Nocardioides kongjuensis</name>
    <dbReference type="NCBI Taxonomy" id="349522"/>
    <lineage>
        <taxon>Bacteria</taxon>
        <taxon>Bacillati</taxon>
        <taxon>Actinomycetota</taxon>
        <taxon>Actinomycetes</taxon>
        <taxon>Propionibacteriales</taxon>
        <taxon>Nocardioidaceae</taxon>
        <taxon>Nocardioides</taxon>
    </lineage>
</organism>
<feature type="region of interest" description="Disordered" evidence="1">
    <location>
        <begin position="267"/>
        <end position="296"/>
    </location>
</feature>
<reference evidence="2 3" key="1">
    <citation type="submission" date="2020-07" db="EMBL/GenBank/DDBJ databases">
        <title>Sequencing the genomes of 1000 actinobacteria strains.</title>
        <authorList>
            <person name="Klenk H.-P."/>
        </authorList>
    </citation>
    <scope>NUCLEOTIDE SEQUENCE [LARGE SCALE GENOMIC DNA]</scope>
    <source>
        <strain evidence="2 3">DSM 19082</strain>
    </source>
</reference>
<keyword evidence="3" id="KW-1185">Reference proteome</keyword>
<comment type="caution">
    <text evidence="2">The sequence shown here is derived from an EMBL/GenBank/DDBJ whole genome shotgun (WGS) entry which is preliminary data.</text>
</comment>
<name>A0A852RQ06_9ACTN</name>
<dbReference type="EMBL" id="JACCBF010000001">
    <property type="protein sequence ID" value="NYD30940.1"/>
    <property type="molecule type" value="Genomic_DNA"/>
</dbReference>
<dbReference type="Gene3D" id="3.30.1920.20">
    <property type="match status" value="4"/>
</dbReference>
<dbReference type="InterPro" id="IPR058094">
    <property type="entry name" value="Ig-like_OmpL47-like"/>
</dbReference>
<evidence type="ECO:0000313" key="3">
    <source>
        <dbReference type="Proteomes" id="UP000582231"/>
    </source>
</evidence>
<feature type="compositionally biased region" description="Polar residues" evidence="1">
    <location>
        <begin position="1401"/>
        <end position="1410"/>
    </location>
</feature>
<proteinExistence type="predicted"/>
<accession>A0A852RQ06</accession>
<feature type="region of interest" description="Disordered" evidence="1">
    <location>
        <begin position="807"/>
        <end position="841"/>
    </location>
</feature>
<evidence type="ECO:0000313" key="2">
    <source>
        <dbReference type="EMBL" id="NYD30940.1"/>
    </source>
</evidence>
<gene>
    <name evidence="2" type="ORF">BJ958_002486</name>
</gene>